<dbReference type="InParanoid" id="G2YIK2"/>
<reference evidence="2" key="1">
    <citation type="journal article" date="2011" name="PLoS Genet.">
        <title>Genomic analysis of the necrotrophic fungal pathogens Sclerotinia sclerotiorum and Botrytis cinerea.</title>
        <authorList>
            <person name="Amselem J."/>
            <person name="Cuomo C.A."/>
            <person name="van Kan J.A."/>
            <person name="Viaud M."/>
            <person name="Benito E.P."/>
            <person name="Couloux A."/>
            <person name="Coutinho P.M."/>
            <person name="de Vries R.P."/>
            <person name="Dyer P.S."/>
            <person name="Fillinger S."/>
            <person name="Fournier E."/>
            <person name="Gout L."/>
            <person name="Hahn M."/>
            <person name="Kohn L."/>
            <person name="Lapalu N."/>
            <person name="Plummer K.M."/>
            <person name="Pradier J.M."/>
            <person name="Quevillon E."/>
            <person name="Sharon A."/>
            <person name="Simon A."/>
            <person name="ten Have A."/>
            <person name="Tudzynski B."/>
            <person name="Tudzynski P."/>
            <person name="Wincker P."/>
            <person name="Andrew M."/>
            <person name="Anthouard V."/>
            <person name="Beever R.E."/>
            <person name="Beffa R."/>
            <person name="Benoit I."/>
            <person name="Bouzid O."/>
            <person name="Brault B."/>
            <person name="Chen Z."/>
            <person name="Choquer M."/>
            <person name="Collemare J."/>
            <person name="Cotton P."/>
            <person name="Danchin E.G."/>
            <person name="Da Silva C."/>
            <person name="Gautier A."/>
            <person name="Giraud C."/>
            <person name="Giraud T."/>
            <person name="Gonzalez C."/>
            <person name="Grossetete S."/>
            <person name="Guldener U."/>
            <person name="Henrissat B."/>
            <person name="Howlett B.J."/>
            <person name="Kodira C."/>
            <person name="Kretschmer M."/>
            <person name="Lappartient A."/>
            <person name="Leroch M."/>
            <person name="Levis C."/>
            <person name="Mauceli E."/>
            <person name="Neuveglise C."/>
            <person name="Oeser B."/>
            <person name="Pearson M."/>
            <person name="Poulain J."/>
            <person name="Poussereau N."/>
            <person name="Quesneville H."/>
            <person name="Rascle C."/>
            <person name="Schumacher J."/>
            <person name="Segurens B."/>
            <person name="Sexton A."/>
            <person name="Silva E."/>
            <person name="Sirven C."/>
            <person name="Soanes D.M."/>
            <person name="Talbot N.J."/>
            <person name="Templeton M."/>
            <person name="Yandava C."/>
            <person name="Yarden O."/>
            <person name="Zeng Q."/>
            <person name="Rollins J.A."/>
            <person name="Lebrun M.H."/>
            <person name="Dickman M."/>
        </authorList>
    </citation>
    <scope>NUCLEOTIDE SEQUENCE [LARGE SCALE GENOMIC DNA]</scope>
    <source>
        <strain evidence="2">T4</strain>
    </source>
</reference>
<organism evidence="1 2">
    <name type="scientific">Botryotinia fuckeliana (strain T4)</name>
    <name type="common">Noble rot fungus</name>
    <name type="synonym">Botrytis cinerea</name>
    <dbReference type="NCBI Taxonomy" id="999810"/>
    <lineage>
        <taxon>Eukaryota</taxon>
        <taxon>Fungi</taxon>
        <taxon>Dikarya</taxon>
        <taxon>Ascomycota</taxon>
        <taxon>Pezizomycotina</taxon>
        <taxon>Leotiomycetes</taxon>
        <taxon>Helotiales</taxon>
        <taxon>Sclerotiniaceae</taxon>
        <taxon>Botrytis</taxon>
    </lineage>
</organism>
<dbReference type="AlphaFoldDB" id="G2YIK2"/>
<evidence type="ECO:0000313" key="1">
    <source>
        <dbReference type="EMBL" id="CCD51539.1"/>
    </source>
</evidence>
<proteinExistence type="predicted"/>
<evidence type="ECO:0000313" key="2">
    <source>
        <dbReference type="Proteomes" id="UP000008177"/>
    </source>
</evidence>
<gene>
    <name evidence="1" type="ORF">BofuT4_uP018450.1</name>
</gene>
<dbReference type="Proteomes" id="UP000008177">
    <property type="component" value="Unplaced contigs"/>
</dbReference>
<name>G2YIK2_BOTF4</name>
<sequence length="42" mass="4625">MQGQNDGSQDSTTGSDKVYRLCSNEMSKCARAPWHLIPSLIV</sequence>
<dbReference type="HOGENOM" id="CLU_3260451_0_0_1"/>
<protein>
    <submittedName>
        <fullName evidence="1">Uncharacterized protein</fullName>
    </submittedName>
</protein>
<accession>G2YIK2</accession>
<dbReference type="EMBL" id="FQ790337">
    <property type="protein sequence ID" value="CCD51539.1"/>
    <property type="molecule type" value="Genomic_DNA"/>
</dbReference>